<feature type="transmembrane region" description="Helical" evidence="8">
    <location>
        <begin position="208"/>
        <end position="227"/>
    </location>
</feature>
<feature type="transmembrane region" description="Helical" evidence="8">
    <location>
        <begin position="369"/>
        <end position="392"/>
    </location>
</feature>
<evidence type="ECO:0000256" key="3">
    <source>
        <dbReference type="ARBA" id="ARBA00022448"/>
    </source>
</evidence>
<dbReference type="SUPFAM" id="SSF103473">
    <property type="entry name" value="MFS general substrate transporter"/>
    <property type="match status" value="2"/>
</dbReference>
<evidence type="ECO:0000256" key="7">
    <source>
        <dbReference type="ARBA" id="ARBA00023136"/>
    </source>
</evidence>
<dbReference type="InterPro" id="IPR020846">
    <property type="entry name" value="MFS_dom"/>
</dbReference>
<feature type="transmembrane region" description="Helical" evidence="8">
    <location>
        <begin position="280"/>
        <end position="302"/>
    </location>
</feature>
<keyword evidence="6 8" id="KW-1133">Transmembrane helix</keyword>
<feature type="transmembrane region" description="Helical" evidence="8">
    <location>
        <begin position="56"/>
        <end position="77"/>
    </location>
</feature>
<evidence type="ECO:0000256" key="6">
    <source>
        <dbReference type="ARBA" id="ARBA00022989"/>
    </source>
</evidence>
<dbReference type="Proteomes" id="UP001596022">
    <property type="component" value="Unassembled WGS sequence"/>
</dbReference>
<gene>
    <name evidence="10" type="ORF">ACFO4N_09450</name>
</gene>
<dbReference type="PANTHER" id="PTHR42718">
    <property type="entry name" value="MAJOR FACILITATOR SUPERFAMILY MULTIDRUG TRANSPORTER MFSC"/>
    <property type="match status" value="1"/>
</dbReference>
<comment type="subcellular location">
    <subcellularLocation>
        <location evidence="1">Cell membrane</location>
        <topology evidence="1">Multi-pass membrane protein</topology>
    </subcellularLocation>
</comment>
<keyword evidence="7 8" id="KW-0472">Membrane</keyword>
<feature type="transmembrane region" description="Helical" evidence="8">
    <location>
        <begin position="341"/>
        <end position="357"/>
    </location>
</feature>
<dbReference type="EMBL" id="JBHSFW010000004">
    <property type="protein sequence ID" value="MFC4618952.1"/>
    <property type="molecule type" value="Genomic_DNA"/>
</dbReference>
<comment type="caution">
    <text evidence="10">The sequence shown here is derived from an EMBL/GenBank/DDBJ whole genome shotgun (WGS) entry which is preliminary data.</text>
</comment>
<dbReference type="Pfam" id="PF07690">
    <property type="entry name" value="MFS_1"/>
    <property type="match status" value="1"/>
</dbReference>
<feature type="transmembrane region" description="Helical" evidence="8">
    <location>
        <begin position="118"/>
        <end position="139"/>
    </location>
</feature>
<feature type="transmembrane region" description="Helical" evidence="8">
    <location>
        <begin position="413"/>
        <end position="431"/>
    </location>
</feature>
<sequence>MTVLSKESHAQTESFSMRSLIGPIAAIVIGMIMVMLDDNIINVAIPTLVKDFHSTLPTIQWTITIYTLSLSAVIPLAGWLSDKLGAKRLFLLILVLFTLASVLCSTASSAGLLITYRVIQGLVGGMILPVGFAFVFRLAPPNKVGSIMGMLGIPMLLAPALAPMLSGWLVEYLSWHWIFLINLPLGIIGFVVGLIFLPRVDRKTTETIDVLGMFLGPAAFVFLSYALNEGGKIGWGALWTVLSLVIGIVVLLAFVVVEVRHRSPLVELKTFKSGNFARGVLALLISQFALFGSIFLITQYLLDIRGFGELQTGLILMPQAVAAGIFMAIGGRLFDKVGARPLAITGFTIITIALFWISRNSIHTGILEIIIPLILMGIGMGFSMMQLNTYVLQAAPREFVHRVTPLTSAGKQIMVSFAVSGLTGFLTSRTTHYMQGGGNAVTHSTAAFSDTFLFAAAIAFIGLLLSFFIGQPKKDQEKEVSVNPERRNEPS</sequence>
<dbReference type="NCBIfam" id="TIGR00711">
    <property type="entry name" value="efflux_EmrB"/>
    <property type="match status" value="1"/>
</dbReference>
<comment type="similarity">
    <text evidence="2">Belongs to the major facilitator superfamily. EmrB family.</text>
</comment>
<feature type="transmembrane region" description="Helical" evidence="8">
    <location>
        <begin position="451"/>
        <end position="469"/>
    </location>
</feature>
<evidence type="ECO:0000256" key="5">
    <source>
        <dbReference type="ARBA" id="ARBA00022692"/>
    </source>
</evidence>
<evidence type="ECO:0000256" key="1">
    <source>
        <dbReference type="ARBA" id="ARBA00004651"/>
    </source>
</evidence>
<feature type="transmembrane region" description="Helical" evidence="8">
    <location>
        <begin position="89"/>
        <end position="112"/>
    </location>
</feature>
<feature type="transmembrane region" description="Helical" evidence="8">
    <location>
        <begin position="314"/>
        <end position="334"/>
    </location>
</feature>
<feature type="domain" description="Major facilitator superfamily (MFS) profile" evidence="9">
    <location>
        <begin position="23"/>
        <end position="474"/>
    </location>
</feature>
<dbReference type="PANTHER" id="PTHR42718:SF9">
    <property type="entry name" value="MAJOR FACILITATOR SUPERFAMILY MULTIDRUG TRANSPORTER MFSC"/>
    <property type="match status" value="1"/>
</dbReference>
<dbReference type="InterPro" id="IPR011701">
    <property type="entry name" value="MFS"/>
</dbReference>
<feature type="transmembrane region" description="Helical" evidence="8">
    <location>
        <begin position="20"/>
        <end position="36"/>
    </location>
</feature>
<keyword evidence="3" id="KW-0813">Transport</keyword>
<proteinExistence type="inferred from homology"/>
<evidence type="ECO:0000259" key="9">
    <source>
        <dbReference type="PROSITE" id="PS50850"/>
    </source>
</evidence>
<evidence type="ECO:0000256" key="8">
    <source>
        <dbReference type="SAM" id="Phobius"/>
    </source>
</evidence>
<dbReference type="Gene3D" id="1.20.1250.20">
    <property type="entry name" value="MFS general substrate transporter like domains"/>
    <property type="match status" value="1"/>
</dbReference>
<dbReference type="PROSITE" id="PS50850">
    <property type="entry name" value="MFS"/>
    <property type="match status" value="1"/>
</dbReference>
<dbReference type="Gene3D" id="1.20.1720.10">
    <property type="entry name" value="Multidrug resistance protein D"/>
    <property type="match status" value="1"/>
</dbReference>
<evidence type="ECO:0000313" key="10">
    <source>
        <dbReference type="EMBL" id="MFC4618952.1"/>
    </source>
</evidence>
<dbReference type="CDD" id="cd17503">
    <property type="entry name" value="MFS_LmrB_MDR_like"/>
    <property type="match status" value="1"/>
</dbReference>
<keyword evidence="5 8" id="KW-0812">Transmembrane</keyword>
<name>A0ABV9GKW9_9BACL</name>
<dbReference type="InterPro" id="IPR004638">
    <property type="entry name" value="EmrB-like"/>
</dbReference>
<feature type="transmembrane region" description="Helical" evidence="8">
    <location>
        <begin position="151"/>
        <end position="169"/>
    </location>
</feature>
<dbReference type="RefSeq" id="WP_376846051.1">
    <property type="nucleotide sequence ID" value="NZ_JBHSFW010000004.1"/>
</dbReference>
<evidence type="ECO:0000256" key="4">
    <source>
        <dbReference type="ARBA" id="ARBA00022475"/>
    </source>
</evidence>
<accession>A0ABV9GKW9</accession>
<evidence type="ECO:0000313" key="11">
    <source>
        <dbReference type="Proteomes" id="UP001596022"/>
    </source>
</evidence>
<protein>
    <submittedName>
        <fullName evidence="10">DHA2 family efflux MFS transporter permease subunit</fullName>
    </submittedName>
</protein>
<evidence type="ECO:0000256" key="2">
    <source>
        <dbReference type="ARBA" id="ARBA00008537"/>
    </source>
</evidence>
<feature type="transmembrane region" description="Helical" evidence="8">
    <location>
        <begin position="233"/>
        <end position="259"/>
    </location>
</feature>
<feature type="transmembrane region" description="Helical" evidence="8">
    <location>
        <begin position="175"/>
        <end position="196"/>
    </location>
</feature>
<keyword evidence="4" id="KW-1003">Cell membrane</keyword>
<dbReference type="InterPro" id="IPR036259">
    <property type="entry name" value="MFS_trans_sf"/>
</dbReference>
<keyword evidence="11" id="KW-1185">Reference proteome</keyword>
<organism evidence="10 11">
    <name type="scientific">Camelliibacillus cellulosilyticus</name>
    <dbReference type="NCBI Taxonomy" id="2174486"/>
    <lineage>
        <taxon>Bacteria</taxon>
        <taxon>Bacillati</taxon>
        <taxon>Bacillota</taxon>
        <taxon>Bacilli</taxon>
        <taxon>Bacillales</taxon>
        <taxon>Sporolactobacillaceae</taxon>
        <taxon>Camelliibacillus</taxon>
    </lineage>
</organism>
<reference evidence="11" key="1">
    <citation type="journal article" date="2019" name="Int. J. Syst. Evol. Microbiol.">
        <title>The Global Catalogue of Microorganisms (GCM) 10K type strain sequencing project: providing services to taxonomists for standard genome sequencing and annotation.</title>
        <authorList>
            <consortium name="The Broad Institute Genomics Platform"/>
            <consortium name="The Broad Institute Genome Sequencing Center for Infectious Disease"/>
            <person name="Wu L."/>
            <person name="Ma J."/>
        </authorList>
    </citation>
    <scope>NUCLEOTIDE SEQUENCE [LARGE SCALE GENOMIC DNA]</scope>
    <source>
        <strain evidence="11">CGMCC 1.16306</strain>
    </source>
</reference>